<evidence type="ECO:0000256" key="3">
    <source>
        <dbReference type="SAM" id="MobiDB-lite"/>
    </source>
</evidence>
<dbReference type="KEGG" id="sapo:SAPIO_CDS5933"/>
<dbReference type="GO" id="GO:0005524">
    <property type="term" value="F:ATP binding"/>
    <property type="evidence" value="ECO:0007669"/>
    <property type="project" value="UniProtKB-KW"/>
</dbReference>
<dbReference type="OrthoDB" id="29072at2759"/>
<gene>
    <name evidence="5" type="ORF">SAPIO_CDS5933</name>
</gene>
<feature type="region of interest" description="Disordered" evidence="3">
    <location>
        <begin position="412"/>
        <end position="453"/>
    </location>
</feature>
<feature type="compositionally biased region" description="Polar residues" evidence="3">
    <location>
        <begin position="441"/>
        <end position="452"/>
    </location>
</feature>
<feature type="compositionally biased region" description="Polar residues" evidence="3">
    <location>
        <begin position="98"/>
        <end position="110"/>
    </location>
</feature>
<dbReference type="Pfam" id="PF00004">
    <property type="entry name" value="AAA"/>
    <property type="match status" value="1"/>
</dbReference>
<keyword evidence="2" id="KW-0067">ATP-binding</keyword>
<keyword evidence="6" id="KW-1185">Reference proteome</keyword>
<organism evidence="5 6">
    <name type="scientific">Pseudallescheria apiosperma</name>
    <name type="common">Scedosporium apiospermum</name>
    <dbReference type="NCBI Taxonomy" id="563466"/>
    <lineage>
        <taxon>Eukaryota</taxon>
        <taxon>Fungi</taxon>
        <taxon>Dikarya</taxon>
        <taxon>Ascomycota</taxon>
        <taxon>Pezizomycotina</taxon>
        <taxon>Sordariomycetes</taxon>
        <taxon>Hypocreomycetidae</taxon>
        <taxon>Microascales</taxon>
        <taxon>Microascaceae</taxon>
        <taxon>Scedosporium</taxon>
    </lineage>
</organism>
<dbReference type="PANTHER" id="PTHR23074:SF83">
    <property type="entry name" value="VACUOLAR PROTEIN SORTING-ASSOCIATED PROTEIN 4A"/>
    <property type="match status" value="1"/>
</dbReference>
<dbReference type="InterPro" id="IPR027417">
    <property type="entry name" value="P-loop_NTPase"/>
</dbReference>
<name>A0A084G5R5_PSEDA</name>
<evidence type="ECO:0000313" key="5">
    <source>
        <dbReference type="EMBL" id="KEZ42677.1"/>
    </source>
</evidence>
<evidence type="ECO:0000313" key="6">
    <source>
        <dbReference type="Proteomes" id="UP000028545"/>
    </source>
</evidence>
<dbReference type="EMBL" id="JOWA01000099">
    <property type="protein sequence ID" value="KEZ42677.1"/>
    <property type="molecule type" value="Genomic_DNA"/>
</dbReference>
<evidence type="ECO:0000259" key="4">
    <source>
        <dbReference type="SMART" id="SM00382"/>
    </source>
</evidence>
<dbReference type="SUPFAM" id="SSF52540">
    <property type="entry name" value="P-loop containing nucleoside triphosphate hydrolases"/>
    <property type="match status" value="1"/>
</dbReference>
<dbReference type="Gene3D" id="1.10.8.60">
    <property type="match status" value="1"/>
</dbReference>
<dbReference type="GO" id="GO:0016197">
    <property type="term" value="P:endosomal transport"/>
    <property type="evidence" value="ECO:0007669"/>
    <property type="project" value="TreeGrafter"/>
</dbReference>
<dbReference type="SMART" id="SM00382">
    <property type="entry name" value="AAA"/>
    <property type="match status" value="1"/>
</dbReference>
<protein>
    <recommendedName>
        <fullName evidence="4">AAA+ ATPase domain-containing protein</fullName>
    </recommendedName>
</protein>
<dbReference type="InterPro" id="IPR050304">
    <property type="entry name" value="MT-severing_AAA_ATPase"/>
</dbReference>
<dbReference type="InterPro" id="IPR015415">
    <property type="entry name" value="Spast_Vps4_C"/>
</dbReference>
<dbReference type="InterPro" id="IPR003593">
    <property type="entry name" value="AAA+_ATPase"/>
</dbReference>
<dbReference type="VEuPathDB" id="FungiDB:SAPIO_CDS5933"/>
<evidence type="ECO:0000256" key="2">
    <source>
        <dbReference type="ARBA" id="ARBA00022840"/>
    </source>
</evidence>
<feature type="domain" description="AAA+ ATPase" evidence="4">
    <location>
        <begin position="140"/>
        <end position="275"/>
    </location>
</feature>
<reference evidence="5 6" key="1">
    <citation type="journal article" date="2014" name="Genome Announc.">
        <title>Draft genome sequence of the pathogenic fungus Scedosporium apiospermum.</title>
        <authorList>
            <person name="Vandeputte P."/>
            <person name="Ghamrawi S."/>
            <person name="Rechenmann M."/>
            <person name="Iltis A."/>
            <person name="Giraud S."/>
            <person name="Fleury M."/>
            <person name="Thornton C."/>
            <person name="Delhaes L."/>
            <person name="Meyer W."/>
            <person name="Papon N."/>
            <person name="Bouchara J.P."/>
        </authorList>
    </citation>
    <scope>NUCLEOTIDE SEQUENCE [LARGE SCALE GENOMIC DNA]</scope>
    <source>
        <strain evidence="5 6">IHEM 14462</strain>
    </source>
</reference>
<keyword evidence="1" id="KW-0547">Nucleotide-binding</keyword>
<dbReference type="GeneID" id="27725005"/>
<proteinExistence type="predicted"/>
<dbReference type="Proteomes" id="UP000028545">
    <property type="component" value="Unassembled WGS sequence"/>
</dbReference>
<dbReference type="Gene3D" id="3.40.50.300">
    <property type="entry name" value="P-loop containing nucleotide triphosphate hydrolases"/>
    <property type="match status" value="2"/>
</dbReference>
<sequence length="634" mass="70482">MDDAAWGALKEEFPGDWTWMILSLVPSWMLPECAAKHSVGYCRSCAMKPATSMAAGVQYSCPTSGCGHVYTPDQTRLLARFALRLLADKPSLFEVSKRTSSNQGEQSLGNSGLPESEATRHESIFLPRMWPQPYDDKHRAPGAILLYGPPGTGKSDLVKALAKKVNHTFLTMSQVPLYQVLEPEEFIRELFAKAREKKPAIIFCDKIDSNWEDFYYGYDGKEKGLRMIAEVLSQLGDMDNTNAGVVVVATATLPWELDPAVRTRFDRRVYITLPDHQARMELIKVHAGKWGNMLSEADLSKVAEMTNGYSKTEMSHLTQLALIASTKKMRTAEYFRMVTVSGIAMYAPCKAEDGGAMPMTLRTLPIGAMPQHPPLTADDFLEVMRVGHVKLSTGMNDLSRYETWTKEFGVWENASAPGDPQIPQPPGVIDPNESLRDHTSTEASQAPRTTLESFPARQGELESSYKFELTDITVDIVVKRVEEIDKGIALLSSLYTHHNTDMTIIFVGSEFRANDLVEFLDRRGVSARSLVREHLLDEDNVCRLVNLGRLPVLVTDHPEVPGVSLSVRRHIITYDFPADFSGYLDQLGLAHKGKSTTFVNKSSKGVVSGPIDKLRAIGVEAPDFMEAIARESNY</sequence>
<dbReference type="AlphaFoldDB" id="A0A084G5R5"/>
<comment type="caution">
    <text evidence="5">The sequence shown here is derived from an EMBL/GenBank/DDBJ whole genome shotgun (WGS) entry which is preliminary data.</text>
</comment>
<accession>A0A084G5R5</accession>
<dbReference type="GO" id="GO:0007033">
    <property type="term" value="P:vacuole organization"/>
    <property type="evidence" value="ECO:0007669"/>
    <property type="project" value="TreeGrafter"/>
</dbReference>
<feature type="region of interest" description="Disordered" evidence="3">
    <location>
        <begin position="96"/>
        <end position="117"/>
    </location>
</feature>
<dbReference type="InterPro" id="IPR003959">
    <property type="entry name" value="ATPase_AAA_core"/>
</dbReference>
<dbReference type="Pfam" id="PF09336">
    <property type="entry name" value="Vps4_C"/>
    <property type="match status" value="1"/>
</dbReference>
<dbReference type="RefSeq" id="XP_016642476.1">
    <property type="nucleotide sequence ID" value="XM_016788160.1"/>
</dbReference>
<dbReference type="GO" id="GO:0016887">
    <property type="term" value="F:ATP hydrolysis activity"/>
    <property type="evidence" value="ECO:0007669"/>
    <property type="project" value="InterPro"/>
</dbReference>
<evidence type="ECO:0000256" key="1">
    <source>
        <dbReference type="ARBA" id="ARBA00022741"/>
    </source>
</evidence>
<dbReference type="HOGENOM" id="CLU_431576_0_0_1"/>
<dbReference type="PANTHER" id="PTHR23074">
    <property type="entry name" value="AAA DOMAIN-CONTAINING"/>
    <property type="match status" value="1"/>
</dbReference>